<dbReference type="Proteomes" id="UP001215598">
    <property type="component" value="Unassembled WGS sequence"/>
</dbReference>
<gene>
    <name evidence="2" type="ORF">B0H16DRAFT_1687884</name>
</gene>
<protein>
    <submittedName>
        <fullName evidence="2">Uncharacterized protein</fullName>
    </submittedName>
</protein>
<evidence type="ECO:0000313" key="3">
    <source>
        <dbReference type="Proteomes" id="UP001215598"/>
    </source>
</evidence>
<organism evidence="2 3">
    <name type="scientific">Mycena metata</name>
    <dbReference type="NCBI Taxonomy" id="1033252"/>
    <lineage>
        <taxon>Eukaryota</taxon>
        <taxon>Fungi</taxon>
        <taxon>Dikarya</taxon>
        <taxon>Basidiomycota</taxon>
        <taxon>Agaricomycotina</taxon>
        <taxon>Agaricomycetes</taxon>
        <taxon>Agaricomycetidae</taxon>
        <taxon>Agaricales</taxon>
        <taxon>Marasmiineae</taxon>
        <taxon>Mycenaceae</taxon>
        <taxon>Mycena</taxon>
    </lineage>
</organism>
<dbReference type="AlphaFoldDB" id="A0AAD7JH93"/>
<name>A0AAD7JH93_9AGAR</name>
<keyword evidence="3" id="KW-1185">Reference proteome</keyword>
<dbReference type="EMBL" id="JARKIB010000030">
    <property type="protein sequence ID" value="KAJ7763360.1"/>
    <property type="molecule type" value="Genomic_DNA"/>
</dbReference>
<feature type="compositionally biased region" description="Basic and acidic residues" evidence="1">
    <location>
        <begin position="181"/>
        <end position="192"/>
    </location>
</feature>
<reference evidence="2" key="1">
    <citation type="submission" date="2023-03" db="EMBL/GenBank/DDBJ databases">
        <title>Massive genome expansion in bonnet fungi (Mycena s.s.) driven by repeated elements and novel gene families across ecological guilds.</title>
        <authorList>
            <consortium name="Lawrence Berkeley National Laboratory"/>
            <person name="Harder C.B."/>
            <person name="Miyauchi S."/>
            <person name="Viragh M."/>
            <person name="Kuo A."/>
            <person name="Thoen E."/>
            <person name="Andreopoulos B."/>
            <person name="Lu D."/>
            <person name="Skrede I."/>
            <person name="Drula E."/>
            <person name="Henrissat B."/>
            <person name="Morin E."/>
            <person name="Kohler A."/>
            <person name="Barry K."/>
            <person name="LaButti K."/>
            <person name="Morin E."/>
            <person name="Salamov A."/>
            <person name="Lipzen A."/>
            <person name="Mereny Z."/>
            <person name="Hegedus B."/>
            <person name="Baldrian P."/>
            <person name="Stursova M."/>
            <person name="Weitz H."/>
            <person name="Taylor A."/>
            <person name="Grigoriev I.V."/>
            <person name="Nagy L.G."/>
            <person name="Martin F."/>
            <person name="Kauserud H."/>
        </authorList>
    </citation>
    <scope>NUCLEOTIDE SEQUENCE</scope>
    <source>
        <strain evidence="2">CBHHK182m</strain>
    </source>
</reference>
<proteinExistence type="predicted"/>
<comment type="caution">
    <text evidence="2">The sequence shown here is derived from an EMBL/GenBank/DDBJ whole genome shotgun (WGS) entry which is preliminary data.</text>
</comment>
<feature type="region of interest" description="Disordered" evidence="1">
    <location>
        <begin position="173"/>
        <end position="194"/>
    </location>
</feature>
<evidence type="ECO:0000256" key="1">
    <source>
        <dbReference type="SAM" id="MobiDB-lite"/>
    </source>
</evidence>
<sequence length="376" mass="40920">MNGEVPKILPEELFETWEGTGSAESIKRMFTHTNADQHECLQIHLANQHLRQLAVLKCRPMQYELCQIPVATSEEFDGRPVVVWIADPSNSWAEVELHEEARLTTSFEGVEIPIAPGTANSCSGMTISNVSSALHDRRLSARVNSHSPQGQCVPGPCSGVLDLKNLSLGARVDRRHRSRGQGKECDDSREGELEQQPNKIRGIWFDDLWNAERLRNRTVASTFQRDGQMSAAPWSAEGGPDIAWATRTLAPAPVSVGEEGDINSEEHIAGDAPPTGTDVIQLGPEGVVCEPSGGTMKYPRKDLAKDGVGKLANTTQQRVQLGEVLASCRISGPCESDKAVGGDFHRYCFGVLSGRGFIVGGIYSEKLDGKRGQKHS</sequence>
<accession>A0AAD7JH93</accession>
<evidence type="ECO:0000313" key="2">
    <source>
        <dbReference type="EMBL" id="KAJ7763360.1"/>
    </source>
</evidence>